<evidence type="ECO:0000256" key="1">
    <source>
        <dbReference type="SAM" id="MobiDB-lite"/>
    </source>
</evidence>
<evidence type="ECO:0000313" key="3">
    <source>
        <dbReference type="EMBL" id="KIM38492.1"/>
    </source>
</evidence>
<sequence length="182" mass="19903">MRHERRNDIRRRTDGTTSAVERNDIRRTAIVEPPSLPVGGFTGGIGDANDRTTTPSHGSMSRCPHPLLLALSPPLARILPTPQVPDPVPRSTSASNDMPLLIPFPPRLLRSGPMTWPQRPHPSMRGGARRVIVAIVVIAVVVVAVVVVAVVVVTVVVVVIVVVAIVVIVAIIVTRRWWWWQM</sequence>
<dbReference type="EMBL" id="KN831790">
    <property type="protein sequence ID" value="KIM38492.1"/>
    <property type="molecule type" value="Genomic_DNA"/>
</dbReference>
<keyword evidence="4" id="KW-1185">Reference proteome</keyword>
<keyword evidence="2" id="KW-0472">Membrane</keyword>
<organism evidence="3 4">
    <name type="scientific">Hebeloma cylindrosporum</name>
    <dbReference type="NCBI Taxonomy" id="76867"/>
    <lineage>
        <taxon>Eukaryota</taxon>
        <taxon>Fungi</taxon>
        <taxon>Dikarya</taxon>
        <taxon>Basidiomycota</taxon>
        <taxon>Agaricomycotina</taxon>
        <taxon>Agaricomycetes</taxon>
        <taxon>Agaricomycetidae</taxon>
        <taxon>Agaricales</taxon>
        <taxon>Agaricineae</taxon>
        <taxon>Hymenogastraceae</taxon>
        <taxon>Hebeloma</taxon>
    </lineage>
</organism>
<protein>
    <submittedName>
        <fullName evidence="3">Uncharacterized protein</fullName>
    </submittedName>
</protein>
<proteinExistence type="predicted"/>
<feature type="region of interest" description="Disordered" evidence="1">
    <location>
        <begin position="1"/>
        <end position="21"/>
    </location>
</feature>
<evidence type="ECO:0000256" key="2">
    <source>
        <dbReference type="SAM" id="Phobius"/>
    </source>
</evidence>
<dbReference type="HOGENOM" id="CLU_1482144_0_0_1"/>
<name>A0A0C2YBW5_HEBCY</name>
<evidence type="ECO:0000313" key="4">
    <source>
        <dbReference type="Proteomes" id="UP000053424"/>
    </source>
</evidence>
<dbReference type="AlphaFoldDB" id="A0A0C2YBW5"/>
<feature type="region of interest" description="Disordered" evidence="1">
    <location>
        <begin position="33"/>
        <end position="61"/>
    </location>
</feature>
<dbReference type="Proteomes" id="UP000053424">
    <property type="component" value="Unassembled WGS sequence"/>
</dbReference>
<accession>A0A0C2YBW5</accession>
<gene>
    <name evidence="3" type="ORF">M413DRAFT_30042</name>
</gene>
<keyword evidence="2" id="KW-1133">Transmembrane helix</keyword>
<feature type="compositionally biased region" description="Basic and acidic residues" evidence="1">
    <location>
        <begin position="1"/>
        <end position="14"/>
    </location>
</feature>
<feature type="transmembrane region" description="Helical" evidence="2">
    <location>
        <begin position="131"/>
        <end position="151"/>
    </location>
</feature>
<reference evidence="4" key="2">
    <citation type="submission" date="2015-01" db="EMBL/GenBank/DDBJ databases">
        <title>Evolutionary Origins and Diversification of the Mycorrhizal Mutualists.</title>
        <authorList>
            <consortium name="DOE Joint Genome Institute"/>
            <consortium name="Mycorrhizal Genomics Consortium"/>
            <person name="Kohler A."/>
            <person name="Kuo A."/>
            <person name="Nagy L.G."/>
            <person name="Floudas D."/>
            <person name="Copeland A."/>
            <person name="Barry K.W."/>
            <person name="Cichocki N."/>
            <person name="Veneault-Fourrey C."/>
            <person name="LaButti K."/>
            <person name="Lindquist E.A."/>
            <person name="Lipzen A."/>
            <person name="Lundell T."/>
            <person name="Morin E."/>
            <person name="Murat C."/>
            <person name="Riley R."/>
            <person name="Ohm R."/>
            <person name="Sun H."/>
            <person name="Tunlid A."/>
            <person name="Henrissat B."/>
            <person name="Grigoriev I.V."/>
            <person name="Hibbett D.S."/>
            <person name="Martin F."/>
        </authorList>
    </citation>
    <scope>NUCLEOTIDE SEQUENCE [LARGE SCALE GENOMIC DNA]</scope>
    <source>
        <strain evidence="4">h7</strain>
    </source>
</reference>
<feature type="transmembrane region" description="Helical" evidence="2">
    <location>
        <begin position="157"/>
        <end position="178"/>
    </location>
</feature>
<keyword evidence="2" id="KW-0812">Transmembrane</keyword>
<reference evidence="3 4" key="1">
    <citation type="submission" date="2014-04" db="EMBL/GenBank/DDBJ databases">
        <authorList>
            <consortium name="DOE Joint Genome Institute"/>
            <person name="Kuo A."/>
            <person name="Gay G."/>
            <person name="Dore J."/>
            <person name="Kohler A."/>
            <person name="Nagy L.G."/>
            <person name="Floudas D."/>
            <person name="Copeland A."/>
            <person name="Barry K.W."/>
            <person name="Cichocki N."/>
            <person name="Veneault-Fourrey C."/>
            <person name="LaButti K."/>
            <person name="Lindquist E.A."/>
            <person name="Lipzen A."/>
            <person name="Lundell T."/>
            <person name="Morin E."/>
            <person name="Murat C."/>
            <person name="Sun H."/>
            <person name="Tunlid A."/>
            <person name="Henrissat B."/>
            <person name="Grigoriev I.V."/>
            <person name="Hibbett D.S."/>
            <person name="Martin F."/>
            <person name="Nordberg H.P."/>
            <person name="Cantor M.N."/>
            <person name="Hua S.X."/>
        </authorList>
    </citation>
    <scope>NUCLEOTIDE SEQUENCE [LARGE SCALE GENOMIC DNA]</scope>
    <source>
        <strain evidence="4">h7</strain>
    </source>
</reference>